<dbReference type="AlphaFoldDB" id="A0A0F8YYJ5"/>
<feature type="non-terminal residue" evidence="1">
    <location>
        <position position="121"/>
    </location>
</feature>
<comment type="caution">
    <text evidence="1">The sequence shown here is derived from an EMBL/GenBank/DDBJ whole genome shotgun (WGS) entry which is preliminary data.</text>
</comment>
<gene>
    <name evidence="1" type="ORF">LCGC14_3037520</name>
</gene>
<accession>A0A0F8YYJ5</accession>
<sequence length="121" mass="13853">MDAFRGQEEIPPEQKLYYGPDKKTLILPASNIIGFLTSKSSHSCLRVFTSNKDWKTRSPEMVGNVYVDPVDIPFLSDGEPVLFDGKFNEKVYLDERMARPSNTARVMARRPVISLPWSLRF</sequence>
<protein>
    <submittedName>
        <fullName evidence="1">Uncharacterized protein</fullName>
    </submittedName>
</protein>
<proteinExistence type="predicted"/>
<evidence type="ECO:0000313" key="1">
    <source>
        <dbReference type="EMBL" id="KKK59124.1"/>
    </source>
</evidence>
<reference evidence="1" key="1">
    <citation type="journal article" date="2015" name="Nature">
        <title>Complex archaea that bridge the gap between prokaryotes and eukaryotes.</title>
        <authorList>
            <person name="Spang A."/>
            <person name="Saw J.H."/>
            <person name="Jorgensen S.L."/>
            <person name="Zaremba-Niedzwiedzka K."/>
            <person name="Martijn J."/>
            <person name="Lind A.E."/>
            <person name="van Eijk R."/>
            <person name="Schleper C."/>
            <person name="Guy L."/>
            <person name="Ettema T.J."/>
        </authorList>
    </citation>
    <scope>NUCLEOTIDE SEQUENCE</scope>
</reference>
<name>A0A0F8YYJ5_9ZZZZ</name>
<organism evidence="1">
    <name type="scientific">marine sediment metagenome</name>
    <dbReference type="NCBI Taxonomy" id="412755"/>
    <lineage>
        <taxon>unclassified sequences</taxon>
        <taxon>metagenomes</taxon>
        <taxon>ecological metagenomes</taxon>
    </lineage>
</organism>
<dbReference type="EMBL" id="LAZR01063632">
    <property type="protein sequence ID" value="KKK59124.1"/>
    <property type="molecule type" value="Genomic_DNA"/>
</dbReference>